<name>A0ABP9PVK0_9ACTN</name>
<protein>
    <submittedName>
        <fullName evidence="1">Uncharacterized protein</fullName>
    </submittedName>
</protein>
<evidence type="ECO:0000313" key="2">
    <source>
        <dbReference type="Proteomes" id="UP001500221"/>
    </source>
</evidence>
<comment type="caution">
    <text evidence="1">The sequence shown here is derived from an EMBL/GenBank/DDBJ whole genome shotgun (WGS) entry which is preliminary data.</text>
</comment>
<dbReference type="EMBL" id="BAABKG010000004">
    <property type="protein sequence ID" value="GAA5152833.1"/>
    <property type="molecule type" value="Genomic_DNA"/>
</dbReference>
<sequence>MTHDHWQVLVEEVVGALNKPTTVRIQPELHAGRDAALDAALEVATSFVPSSPALPLGRDVYRDGDGFFVVMHGRTSAEHHFGVRIVQHVARRDT</sequence>
<evidence type="ECO:0000313" key="1">
    <source>
        <dbReference type="EMBL" id="GAA5152833.1"/>
    </source>
</evidence>
<dbReference type="Proteomes" id="UP001500221">
    <property type="component" value="Unassembled WGS sequence"/>
</dbReference>
<dbReference type="RefSeq" id="WP_345461216.1">
    <property type="nucleotide sequence ID" value="NZ_BAABKG010000004.1"/>
</dbReference>
<accession>A0ABP9PVK0</accession>
<reference evidence="2" key="1">
    <citation type="journal article" date="2019" name="Int. J. Syst. Evol. Microbiol.">
        <title>The Global Catalogue of Microorganisms (GCM) 10K type strain sequencing project: providing services to taxonomists for standard genome sequencing and annotation.</title>
        <authorList>
            <consortium name="The Broad Institute Genomics Platform"/>
            <consortium name="The Broad Institute Genome Sequencing Center for Infectious Disease"/>
            <person name="Wu L."/>
            <person name="Ma J."/>
        </authorList>
    </citation>
    <scope>NUCLEOTIDE SEQUENCE [LARGE SCALE GENOMIC DNA]</scope>
    <source>
        <strain evidence="2">JCM 18459</strain>
    </source>
</reference>
<gene>
    <name evidence="1" type="ORF">GCM10023340_33820</name>
</gene>
<keyword evidence="2" id="KW-1185">Reference proteome</keyword>
<proteinExistence type="predicted"/>
<organism evidence="1 2">
    <name type="scientific">Nocardioides marinquilinus</name>
    <dbReference type="NCBI Taxonomy" id="1210400"/>
    <lineage>
        <taxon>Bacteria</taxon>
        <taxon>Bacillati</taxon>
        <taxon>Actinomycetota</taxon>
        <taxon>Actinomycetes</taxon>
        <taxon>Propionibacteriales</taxon>
        <taxon>Nocardioidaceae</taxon>
        <taxon>Nocardioides</taxon>
    </lineage>
</organism>